<dbReference type="AlphaFoldDB" id="A0A4Y2L088"/>
<reference evidence="1 2" key="1">
    <citation type="journal article" date="2019" name="Sci. Rep.">
        <title>Orb-weaving spider Araneus ventricosus genome elucidates the spidroin gene catalogue.</title>
        <authorList>
            <person name="Kono N."/>
            <person name="Nakamura H."/>
            <person name="Ohtoshi R."/>
            <person name="Moran D.A.P."/>
            <person name="Shinohara A."/>
            <person name="Yoshida Y."/>
            <person name="Fujiwara M."/>
            <person name="Mori M."/>
            <person name="Tomita M."/>
            <person name="Arakawa K."/>
        </authorList>
    </citation>
    <scope>NUCLEOTIDE SEQUENCE [LARGE SCALE GENOMIC DNA]</scope>
</reference>
<evidence type="ECO:0000313" key="1">
    <source>
        <dbReference type="EMBL" id="GBN08061.1"/>
    </source>
</evidence>
<evidence type="ECO:0000313" key="2">
    <source>
        <dbReference type="Proteomes" id="UP000499080"/>
    </source>
</evidence>
<protein>
    <submittedName>
        <fullName evidence="1">Uncharacterized protein</fullName>
    </submittedName>
</protein>
<comment type="caution">
    <text evidence="1">The sequence shown here is derived from an EMBL/GenBank/DDBJ whole genome shotgun (WGS) entry which is preliminary data.</text>
</comment>
<proteinExistence type="predicted"/>
<name>A0A4Y2L088_ARAVE</name>
<gene>
    <name evidence="1" type="ORF">AVEN_244467_1</name>
</gene>
<keyword evidence="2" id="KW-1185">Reference proteome</keyword>
<organism evidence="1 2">
    <name type="scientific">Araneus ventricosus</name>
    <name type="common">Orbweaver spider</name>
    <name type="synonym">Epeira ventricosa</name>
    <dbReference type="NCBI Taxonomy" id="182803"/>
    <lineage>
        <taxon>Eukaryota</taxon>
        <taxon>Metazoa</taxon>
        <taxon>Ecdysozoa</taxon>
        <taxon>Arthropoda</taxon>
        <taxon>Chelicerata</taxon>
        <taxon>Arachnida</taxon>
        <taxon>Araneae</taxon>
        <taxon>Araneomorphae</taxon>
        <taxon>Entelegynae</taxon>
        <taxon>Araneoidea</taxon>
        <taxon>Araneidae</taxon>
        <taxon>Araneus</taxon>
    </lineage>
</organism>
<dbReference type="EMBL" id="BGPR01005226">
    <property type="protein sequence ID" value="GBN08061.1"/>
    <property type="molecule type" value="Genomic_DNA"/>
</dbReference>
<dbReference type="Proteomes" id="UP000499080">
    <property type="component" value="Unassembled WGS sequence"/>
</dbReference>
<accession>A0A4Y2L088</accession>
<sequence length="133" mass="15645">MFYFAVATCNHTCFNETFSNTICVQELGDFVKPYKEEVRLDEFTITQVIPERVRCLTTILEINCILRDITRKCGIEVRYMVLEYFHTSGYLEEFCPLSYRESLLPNIGEFNLTEEQKIFAIAELERMKISDDV</sequence>